<dbReference type="VEuPathDB" id="TriTrypDB:LdCL_100012400"/>
<sequence length="183" mass="19946">MPLFTGFNFNTASFQKCVPEKTGDGGICIGHLIFRKDMEVLASKLIDEIREDQSWLRESGYFSVGGPCDGQNATGAGMLAVVNQRPMNLDNYMRMPDMPGLLVYNGGALDAYTPAMVGYDVFKADALFFSATASMPQIHAYRTTLLRRAKGCDAVNMVGAVLALLDHKRNPGKRRPLGESCIG</sequence>
<evidence type="ECO:0000313" key="2">
    <source>
        <dbReference type="Proteomes" id="UP000318821"/>
    </source>
</evidence>
<dbReference type="AlphaFoldDB" id="A0A504Y2W5"/>
<gene>
    <name evidence="1" type="ORF">CGC20_35830</name>
</gene>
<reference evidence="2" key="1">
    <citation type="submission" date="2019-02" db="EMBL/GenBank/DDBJ databases">
        <title>FDA dAtabase for Regulatory Grade micrObial Sequences (FDA-ARGOS): Supporting development and validation of Infectious Disease Dx tests.</title>
        <authorList>
            <person name="Duncan R."/>
            <person name="Fisher C."/>
            <person name="Tallon L."/>
            <person name="Sadzewicz L."/>
            <person name="Sengamalay N."/>
            <person name="Ott S."/>
            <person name="Godinez A."/>
            <person name="Nagaraj S."/>
            <person name="Vavikolanu K."/>
            <person name="Vyas G."/>
            <person name="Nadendla S."/>
            <person name="Aluvathingal J."/>
            <person name="Sichtig H."/>
        </authorList>
    </citation>
    <scope>NUCLEOTIDE SEQUENCE [LARGE SCALE GENOMIC DNA]</scope>
    <source>
        <strain evidence="2">FDAARGOS_360</strain>
    </source>
</reference>
<proteinExistence type="predicted"/>
<organism evidence="1 2">
    <name type="scientific">Leishmania donovani</name>
    <dbReference type="NCBI Taxonomy" id="5661"/>
    <lineage>
        <taxon>Eukaryota</taxon>
        <taxon>Discoba</taxon>
        <taxon>Euglenozoa</taxon>
        <taxon>Kinetoplastea</taxon>
        <taxon>Metakinetoplastina</taxon>
        <taxon>Trypanosomatida</taxon>
        <taxon>Trypanosomatidae</taxon>
        <taxon>Leishmaniinae</taxon>
        <taxon>Leishmania</taxon>
    </lineage>
</organism>
<evidence type="ECO:0000313" key="1">
    <source>
        <dbReference type="EMBL" id="TPP52630.1"/>
    </source>
</evidence>
<dbReference type="Proteomes" id="UP000318821">
    <property type="component" value="Unassembled WGS sequence"/>
</dbReference>
<accession>A0A504Y2W5</accession>
<dbReference type="EMBL" id="RHLD01000051">
    <property type="protein sequence ID" value="TPP52630.1"/>
    <property type="molecule type" value="Genomic_DNA"/>
</dbReference>
<protein>
    <submittedName>
        <fullName evidence="1">Uncharacterized protein</fullName>
    </submittedName>
</protein>
<comment type="caution">
    <text evidence="1">The sequence shown here is derived from an EMBL/GenBank/DDBJ whole genome shotgun (WGS) entry which is preliminary data.</text>
</comment>
<name>A0A504Y2W5_LEIDO</name>